<protein>
    <submittedName>
        <fullName evidence="1">XRE family transcriptional regulator</fullName>
    </submittedName>
</protein>
<organism evidence="1 2">
    <name type="scientific">Candidatus Accumulibacter meliphilus</name>
    <dbReference type="NCBI Taxonomy" id="2211374"/>
    <lineage>
        <taxon>Bacteria</taxon>
        <taxon>Pseudomonadati</taxon>
        <taxon>Pseudomonadota</taxon>
        <taxon>Betaproteobacteria</taxon>
        <taxon>Candidatus Accumulibacter</taxon>
    </lineage>
</organism>
<dbReference type="EMBL" id="QPGA01000038">
    <property type="protein sequence ID" value="RDE49577.1"/>
    <property type="molecule type" value="Genomic_DNA"/>
</dbReference>
<comment type="caution">
    <text evidence="1">The sequence shown here is derived from an EMBL/GenBank/DDBJ whole genome shotgun (WGS) entry which is preliminary data.</text>
</comment>
<dbReference type="AlphaFoldDB" id="A0A369XMY7"/>
<sequence>MTYDEFLRQLGKAGVSIREFAEAVKMNRNSVTNLAKQGEVPSHLAVMATLMGLLADHHIQFLDALARIEIKPKKPRGGAAKGRFGGTRQIDLSLDTDADHH</sequence>
<proteinExistence type="predicted"/>
<name>A0A369XMY7_9PROT</name>
<accession>A0A369XMY7</accession>
<dbReference type="Proteomes" id="UP000253831">
    <property type="component" value="Unassembled WGS sequence"/>
</dbReference>
<evidence type="ECO:0000313" key="2">
    <source>
        <dbReference type="Proteomes" id="UP000253831"/>
    </source>
</evidence>
<gene>
    <name evidence="1" type="ORF">DVS81_15975</name>
</gene>
<reference evidence="1 2" key="1">
    <citation type="submission" date="2018-05" db="EMBL/GenBank/DDBJ databases">
        <title>Integrated omic analyses show evidence that a Ca. Accumulibacter phosphatis strain performs denitrification under micro-aerobic conditions.</title>
        <authorList>
            <person name="Camejo P.Y."/>
            <person name="Katherine M.D."/>
            <person name="Daniel N.R."/>
        </authorList>
    </citation>
    <scope>NUCLEOTIDE SEQUENCE [LARGE SCALE GENOMIC DNA]</scope>
    <source>
        <strain evidence="1">UW-LDO-IC</strain>
    </source>
</reference>
<evidence type="ECO:0000313" key="1">
    <source>
        <dbReference type="EMBL" id="RDE49577.1"/>
    </source>
</evidence>